<evidence type="ECO:0000313" key="11">
    <source>
        <dbReference type="EMBL" id="KAJ8306030.1"/>
    </source>
</evidence>
<sequence length="593" mass="67958">MYAESEYITITNDKTGFEKLSGSTPYIRKLPNKAFEINQGPKDSKIELNMDSFDVEDSEDGTCVDFLELRYYLIGQPGVAYCGEDFKESVISQTNLMGVTFETDLKGTRRGFKARITLRKDDDLCYSSKDKGKTYRGTVSYTRSFKKCLPWSKVTHCRHNLFDINDLDTQLESNYCRNPGDGTKPWCYVESYQCMRDYCDVCNLEKCYDVFDDCTELIASNKNFCQTDENAFHGCHKSCGFCEKDDNLRITKRKCQPPIDLLDAELKPEYLPKKQEYNIGEEVVYKCKTGKETTISRCLSDGTWSWTGFVCGACPTGWFPFKESCYKWFDDYKLKNESFEECKKNGAVVASAKNREESNFLRSIRGEDRKYWIGVKYVRGIGHFWEEDGSAVRWTNWWYGQTDGCAYVATNGRWKINKRKICVDRRQDCENVVSENSLACKDNPAFRRLECAVTCGFCTPGFGKVATCKNPRHTGDFVLETDRDEIEVGDVIVYGCKPEYAQTGGDLIHMCLPSGIFTGKLPICRPKQEVPMPINYQAMVDRRNVGSDKKAYVSFNVLHTVPKTGFLIKWQFYSGYSGAIVLQVWRPTNQTAK</sequence>
<dbReference type="Gene3D" id="3.10.100.10">
    <property type="entry name" value="Mannose-Binding Protein A, subunit A"/>
    <property type="match status" value="1"/>
</dbReference>
<name>A0ABQ9ERJ3_TEGGR</name>
<dbReference type="Proteomes" id="UP001217089">
    <property type="component" value="Unassembled WGS sequence"/>
</dbReference>
<dbReference type="Pfam" id="PF01549">
    <property type="entry name" value="ShK"/>
    <property type="match status" value="1"/>
</dbReference>
<feature type="domain" description="ShKT" evidence="10">
    <location>
        <begin position="422"/>
        <end position="458"/>
    </location>
</feature>
<proteinExistence type="predicted"/>
<keyword evidence="5" id="KW-0768">Sushi</keyword>
<dbReference type="Gene3D" id="2.10.70.10">
    <property type="entry name" value="Complement Module, domain 1"/>
    <property type="match status" value="2"/>
</dbReference>
<feature type="domain" description="Sushi" evidence="9">
    <location>
        <begin position="466"/>
        <end position="526"/>
    </location>
</feature>
<dbReference type="InterPro" id="IPR038178">
    <property type="entry name" value="Kringle_sf"/>
</dbReference>
<dbReference type="SUPFAM" id="SSF56436">
    <property type="entry name" value="C-type lectin-like"/>
    <property type="match status" value="1"/>
</dbReference>
<dbReference type="SUPFAM" id="SSF57535">
    <property type="entry name" value="Complement control module/SCR domain"/>
    <property type="match status" value="2"/>
</dbReference>
<feature type="domain" description="ShKT" evidence="10">
    <location>
        <begin position="207"/>
        <end position="242"/>
    </location>
</feature>
<dbReference type="CDD" id="cd00033">
    <property type="entry name" value="CCP"/>
    <property type="match status" value="2"/>
</dbReference>
<feature type="domain" description="Kringle" evidence="8">
    <location>
        <begin position="131"/>
        <end position="207"/>
    </location>
</feature>
<evidence type="ECO:0000256" key="5">
    <source>
        <dbReference type="PROSITE-ProRule" id="PRU00302"/>
    </source>
</evidence>
<dbReference type="PROSITE" id="PS50070">
    <property type="entry name" value="KRINGLE_2"/>
    <property type="match status" value="1"/>
</dbReference>
<evidence type="ECO:0000313" key="12">
    <source>
        <dbReference type="Proteomes" id="UP001217089"/>
    </source>
</evidence>
<dbReference type="PROSITE" id="PS01180">
    <property type="entry name" value="CUB"/>
    <property type="match status" value="1"/>
</dbReference>
<dbReference type="PROSITE" id="PS50041">
    <property type="entry name" value="C_TYPE_LECTIN_2"/>
    <property type="match status" value="1"/>
</dbReference>
<gene>
    <name evidence="11" type="ORF">KUTeg_016575</name>
</gene>
<dbReference type="Pfam" id="PF00051">
    <property type="entry name" value="Kringle"/>
    <property type="match status" value="1"/>
</dbReference>
<dbReference type="SUPFAM" id="SSF57440">
    <property type="entry name" value="Kringle-like"/>
    <property type="match status" value="1"/>
</dbReference>
<feature type="disulfide bond" evidence="4">
    <location>
        <begin position="176"/>
        <end position="199"/>
    </location>
</feature>
<evidence type="ECO:0000256" key="4">
    <source>
        <dbReference type="PROSITE-ProRule" id="PRU00121"/>
    </source>
</evidence>
<comment type="caution">
    <text evidence="11">The sequence shown here is derived from an EMBL/GenBank/DDBJ whole genome shotgun (WGS) entry which is preliminary data.</text>
</comment>
<dbReference type="InterPro" id="IPR016187">
    <property type="entry name" value="CTDL_fold"/>
</dbReference>
<evidence type="ECO:0000259" key="8">
    <source>
        <dbReference type="PROSITE" id="PS50070"/>
    </source>
</evidence>
<dbReference type="InterPro" id="IPR000859">
    <property type="entry name" value="CUB_dom"/>
</dbReference>
<dbReference type="PROSITE" id="PS50923">
    <property type="entry name" value="SUSHI"/>
    <property type="match status" value="2"/>
</dbReference>
<protein>
    <submittedName>
        <fullName evidence="11">Uncharacterized protein</fullName>
    </submittedName>
</protein>
<dbReference type="InterPro" id="IPR018056">
    <property type="entry name" value="Kringle_CS"/>
</dbReference>
<dbReference type="PRINTS" id="PR00018">
    <property type="entry name" value="KRINGLE"/>
</dbReference>
<keyword evidence="1 4" id="KW-0420">Kringle</keyword>
<feature type="disulfide bond" evidence="5">
    <location>
        <begin position="255"/>
        <end position="298"/>
    </location>
</feature>
<evidence type="ECO:0000259" key="7">
    <source>
        <dbReference type="PROSITE" id="PS50041"/>
    </source>
</evidence>
<dbReference type="InterPro" id="IPR000436">
    <property type="entry name" value="Sushi_SCR_CCP_dom"/>
</dbReference>
<dbReference type="PANTHER" id="PTHR24261:SF7">
    <property type="entry name" value="KRINGLE DOMAIN-CONTAINING PROTEIN"/>
    <property type="match status" value="1"/>
</dbReference>
<evidence type="ECO:0000259" key="9">
    <source>
        <dbReference type="PROSITE" id="PS50923"/>
    </source>
</evidence>
<keyword evidence="2" id="KW-0732">Signal</keyword>
<dbReference type="InterPro" id="IPR016186">
    <property type="entry name" value="C-type_lectin-like/link_sf"/>
</dbReference>
<dbReference type="InterPro" id="IPR000001">
    <property type="entry name" value="Kringle"/>
</dbReference>
<dbReference type="InterPro" id="IPR003582">
    <property type="entry name" value="ShKT_dom"/>
</dbReference>
<feature type="domain" description="C-type lectin" evidence="7">
    <location>
        <begin position="321"/>
        <end position="415"/>
    </location>
</feature>
<dbReference type="CDD" id="cd00041">
    <property type="entry name" value="CUB"/>
    <property type="match status" value="1"/>
</dbReference>
<comment type="caution">
    <text evidence="4">Lacks conserved residue(s) required for the propagation of feature annotation.</text>
</comment>
<dbReference type="InterPro" id="IPR035976">
    <property type="entry name" value="Sushi/SCR/CCP_sf"/>
</dbReference>
<dbReference type="InterPro" id="IPR050759">
    <property type="entry name" value="Serine_protease_kringle"/>
</dbReference>
<feature type="domain" description="CUB" evidence="6">
    <location>
        <begin position="45"/>
        <end position="119"/>
    </location>
</feature>
<evidence type="ECO:0000256" key="3">
    <source>
        <dbReference type="ARBA" id="ARBA00023157"/>
    </source>
</evidence>
<dbReference type="SUPFAM" id="SSF49854">
    <property type="entry name" value="Spermadhesin, CUB domain"/>
    <property type="match status" value="1"/>
</dbReference>
<dbReference type="Pfam" id="PF00431">
    <property type="entry name" value="CUB"/>
    <property type="match status" value="1"/>
</dbReference>
<keyword evidence="3 4" id="KW-1015">Disulfide bond</keyword>
<feature type="domain" description="Sushi" evidence="9">
    <location>
        <begin position="253"/>
        <end position="313"/>
    </location>
</feature>
<evidence type="ECO:0000259" key="10">
    <source>
        <dbReference type="PROSITE" id="PS51670"/>
    </source>
</evidence>
<dbReference type="Pfam" id="PF00084">
    <property type="entry name" value="Sushi"/>
    <property type="match status" value="2"/>
</dbReference>
<dbReference type="InterPro" id="IPR001304">
    <property type="entry name" value="C-type_lectin-like"/>
</dbReference>
<dbReference type="PANTHER" id="PTHR24261">
    <property type="entry name" value="PLASMINOGEN-RELATED"/>
    <property type="match status" value="1"/>
</dbReference>
<dbReference type="PROSITE" id="PS51670">
    <property type="entry name" value="SHKT"/>
    <property type="match status" value="2"/>
</dbReference>
<feature type="disulfide bond" evidence="5">
    <location>
        <begin position="468"/>
        <end position="511"/>
    </location>
</feature>
<dbReference type="SMART" id="SM00034">
    <property type="entry name" value="CLECT"/>
    <property type="match status" value="1"/>
</dbReference>
<dbReference type="SMART" id="SM00254">
    <property type="entry name" value="ShKT"/>
    <property type="match status" value="2"/>
</dbReference>
<dbReference type="InterPro" id="IPR013806">
    <property type="entry name" value="Kringle-like"/>
</dbReference>
<dbReference type="CDD" id="cd00037">
    <property type="entry name" value="CLECT"/>
    <property type="match status" value="1"/>
</dbReference>
<dbReference type="Pfam" id="PF00059">
    <property type="entry name" value="Lectin_C"/>
    <property type="match status" value="1"/>
</dbReference>
<dbReference type="EMBL" id="JARBDR010000813">
    <property type="protein sequence ID" value="KAJ8306030.1"/>
    <property type="molecule type" value="Genomic_DNA"/>
</dbReference>
<dbReference type="SMART" id="SM00042">
    <property type="entry name" value="CUB"/>
    <property type="match status" value="1"/>
</dbReference>
<reference evidence="11 12" key="1">
    <citation type="submission" date="2022-12" db="EMBL/GenBank/DDBJ databases">
        <title>Chromosome-level genome of Tegillarca granosa.</title>
        <authorList>
            <person name="Kim J."/>
        </authorList>
    </citation>
    <scope>NUCLEOTIDE SEQUENCE [LARGE SCALE GENOMIC DNA]</scope>
    <source>
        <strain evidence="11">Teg-2019</strain>
        <tissue evidence="11">Adductor muscle</tissue>
    </source>
</reference>
<evidence type="ECO:0000256" key="2">
    <source>
        <dbReference type="ARBA" id="ARBA00022729"/>
    </source>
</evidence>
<dbReference type="Gene3D" id="2.60.120.290">
    <property type="entry name" value="Spermadhesin, CUB domain"/>
    <property type="match status" value="1"/>
</dbReference>
<evidence type="ECO:0000256" key="1">
    <source>
        <dbReference type="ARBA" id="ARBA00022572"/>
    </source>
</evidence>
<dbReference type="SMART" id="SM00032">
    <property type="entry name" value="CCP"/>
    <property type="match status" value="2"/>
</dbReference>
<dbReference type="PROSITE" id="PS00021">
    <property type="entry name" value="KRINGLE_1"/>
    <property type="match status" value="1"/>
</dbReference>
<dbReference type="CDD" id="cd00108">
    <property type="entry name" value="KR"/>
    <property type="match status" value="1"/>
</dbReference>
<organism evidence="11 12">
    <name type="scientific">Tegillarca granosa</name>
    <name type="common">Malaysian cockle</name>
    <name type="synonym">Anadara granosa</name>
    <dbReference type="NCBI Taxonomy" id="220873"/>
    <lineage>
        <taxon>Eukaryota</taxon>
        <taxon>Metazoa</taxon>
        <taxon>Spiralia</taxon>
        <taxon>Lophotrochozoa</taxon>
        <taxon>Mollusca</taxon>
        <taxon>Bivalvia</taxon>
        <taxon>Autobranchia</taxon>
        <taxon>Pteriomorphia</taxon>
        <taxon>Arcoida</taxon>
        <taxon>Arcoidea</taxon>
        <taxon>Arcidae</taxon>
        <taxon>Tegillarca</taxon>
    </lineage>
</organism>
<dbReference type="InterPro" id="IPR035914">
    <property type="entry name" value="Sperma_CUB_dom_sf"/>
</dbReference>
<dbReference type="Gene3D" id="2.40.20.10">
    <property type="entry name" value="Plasminogen Kringle 4"/>
    <property type="match status" value="1"/>
</dbReference>
<dbReference type="SMART" id="SM00130">
    <property type="entry name" value="KR"/>
    <property type="match status" value="1"/>
</dbReference>
<keyword evidence="12" id="KW-1185">Reference proteome</keyword>
<feature type="disulfide bond" evidence="4">
    <location>
        <begin position="148"/>
        <end position="187"/>
    </location>
</feature>
<evidence type="ECO:0000259" key="6">
    <source>
        <dbReference type="PROSITE" id="PS01180"/>
    </source>
</evidence>
<accession>A0ABQ9ERJ3</accession>